<evidence type="ECO:0000256" key="2">
    <source>
        <dbReference type="SAM" id="Phobius"/>
    </source>
</evidence>
<dbReference type="AlphaFoldDB" id="A0A8J7MD82"/>
<feature type="compositionally biased region" description="Polar residues" evidence="1">
    <location>
        <begin position="150"/>
        <end position="167"/>
    </location>
</feature>
<dbReference type="Proteomes" id="UP000624703">
    <property type="component" value="Unassembled WGS sequence"/>
</dbReference>
<keyword evidence="2" id="KW-0812">Transmembrane</keyword>
<feature type="region of interest" description="Disordered" evidence="1">
    <location>
        <begin position="147"/>
        <end position="167"/>
    </location>
</feature>
<dbReference type="EMBL" id="JAENIM010000039">
    <property type="protein sequence ID" value="MBK1791046.1"/>
    <property type="molecule type" value="Genomic_DNA"/>
</dbReference>
<dbReference type="RefSeq" id="WP_200311064.1">
    <property type="nucleotide sequence ID" value="NZ_JAENIM010000039.1"/>
</dbReference>
<feature type="transmembrane region" description="Helical" evidence="2">
    <location>
        <begin position="20"/>
        <end position="43"/>
    </location>
</feature>
<evidence type="ECO:0000313" key="4">
    <source>
        <dbReference type="Proteomes" id="UP000624703"/>
    </source>
</evidence>
<keyword evidence="2" id="KW-0472">Membrane</keyword>
<evidence type="ECO:0000313" key="3">
    <source>
        <dbReference type="EMBL" id="MBK1791046.1"/>
    </source>
</evidence>
<keyword evidence="2" id="KW-1133">Transmembrane helix</keyword>
<evidence type="ECO:0000256" key="1">
    <source>
        <dbReference type="SAM" id="MobiDB-lite"/>
    </source>
</evidence>
<name>A0A8J7MD82_9BACT</name>
<keyword evidence="4" id="KW-1185">Reference proteome</keyword>
<proteinExistence type="predicted"/>
<organism evidence="3 4">
    <name type="scientific">Persicirhabdus sediminis</name>
    <dbReference type="NCBI Taxonomy" id="454144"/>
    <lineage>
        <taxon>Bacteria</taxon>
        <taxon>Pseudomonadati</taxon>
        <taxon>Verrucomicrobiota</taxon>
        <taxon>Verrucomicrobiia</taxon>
        <taxon>Verrucomicrobiales</taxon>
        <taxon>Verrucomicrobiaceae</taxon>
        <taxon>Persicirhabdus</taxon>
    </lineage>
</organism>
<accession>A0A8J7MD82</accession>
<comment type="caution">
    <text evidence="3">The sequence shown here is derived from an EMBL/GenBank/DDBJ whole genome shotgun (WGS) entry which is preliminary data.</text>
</comment>
<protein>
    <submittedName>
        <fullName evidence="3">Uncharacterized protein</fullName>
    </submittedName>
</protein>
<sequence>MRRVVHISELAPKEIGFKQLIPWLAFFASIFLAVVILQSWHYLQKNRVTVERPFVEHTASMTIESAEEFDIEASTRVFKSLEVLYPVIKRHKLQDRWNNYNLVHTLDTLRHRIRLTHSEEGATLSLTMEEADLAVAALSSLADSYRRVSNKSNMPTEPANQQNLSAK</sequence>
<reference evidence="3" key="1">
    <citation type="submission" date="2021-01" db="EMBL/GenBank/DDBJ databases">
        <title>Modified the classification status of verrucomicrobia.</title>
        <authorList>
            <person name="Feng X."/>
        </authorList>
    </citation>
    <scope>NUCLEOTIDE SEQUENCE</scope>
    <source>
        <strain evidence="3">_KCTC 22039</strain>
    </source>
</reference>
<gene>
    <name evidence="3" type="ORF">JIN82_07760</name>
</gene>